<dbReference type="EMBL" id="JARK01001410">
    <property type="protein sequence ID" value="EYC06724.1"/>
    <property type="molecule type" value="Genomic_DNA"/>
</dbReference>
<evidence type="ECO:0000313" key="1">
    <source>
        <dbReference type="EMBL" id="EYC06724.1"/>
    </source>
</evidence>
<evidence type="ECO:0008006" key="3">
    <source>
        <dbReference type="Google" id="ProtNLM"/>
    </source>
</evidence>
<keyword evidence="2" id="KW-1185">Reference proteome</keyword>
<sequence>MTLCVLSPVHSQRAPTLLDNLLDDLDLIEAALRSVQRLGTQRQHEPGCFNESNCDSEDLKVDFDGRILKIESKQETQGESGSSKRTIIRAWALPDNTYGEQIGNSPT</sequence>
<dbReference type="CDD" id="cd00298">
    <property type="entry name" value="ACD_sHsps_p23-like"/>
    <property type="match status" value="1"/>
</dbReference>
<gene>
    <name evidence="1" type="primary">Acey_s0074.g857</name>
    <name evidence="1" type="ORF">Y032_0074g857</name>
</gene>
<dbReference type="InterPro" id="IPR008978">
    <property type="entry name" value="HSP20-like_chaperone"/>
</dbReference>
<dbReference type="Proteomes" id="UP000024635">
    <property type="component" value="Unassembled WGS sequence"/>
</dbReference>
<reference evidence="2" key="1">
    <citation type="journal article" date="2015" name="Nat. Genet.">
        <title>The genome and transcriptome of the zoonotic hookworm Ancylostoma ceylanicum identify infection-specific gene families.</title>
        <authorList>
            <person name="Schwarz E.M."/>
            <person name="Hu Y."/>
            <person name="Antoshechkin I."/>
            <person name="Miller M.M."/>
            <person name="Sternberg P.W."/>
            <person name="Aroian R.V."/>
        </authorList>
    </citation>
    <scope>NUCLEOTIDE SEQUENCE</scope>
    <source>
        <strain evidence="2">HY135</strain>
    </source>
</reference>
<dbReference type="STRING" id="53326.A0A016TUL8"/>
<organism evidence="1 2">
    <name type="scientific">Ancylostoma ceylanicum</name>
    <dbReference type="NCBI Taxonomy" id="53326"/>
    <lineage>
        <taxon>Eukaryota</taxon>
        <taxon>Metazoa</taxon>
        <taxon>Ecdysozoa</taxon>
        <taxon>Nematoda</taxon>
        <taxon>Chromadorea</taxon>
        <taxon>Rhabditida</taxon>
        <taxon>Rhabditina</taxon>
        <taxon>Rhabditomorpha</taxon>
        <taxon>Strongyloidea</taxon>
        <taxon>Ancylostomatidae</taxon>
        <taxon>Ancylostomatinae</taxon>
        <taxon>Ancylostoma</taxon>
    </lineage>
</organism>
<dbReference type="Gene3D" id="2.60.40.790">
    <property type="match status" value="1"/>
</dbReference>
<proteinExistence type="predicted"/>
<evidence type="ECO:0000313" key="2">
    <source>
        <dbReference type="Proteomes" id="UP000024635"/>
    </source>
</evidence>
<protein>
    <recommendedName>
        <fullName evidence="3">SHSP domain-containing protein</fullName>
    </recommendedName>
</protein>
<name>A0A016TUL8_9BILA</name>
<comment type="caution">
    <text evidence="1">The sequence shown here is derived from an EMBL/GenBank/DDBJ whole genome shotgun (WGS) entry which is preliminary data.</text>
</comment>
<dbReference type="OrthoDB" id="1431247at2759"/>
<dbReference type="AlphaFoldDB" id="A0A016TUL8"/>
<accession>A0A016TUL8</accession>